<evidence type="ECO:0000259" key="2">
    <source>
        <dbReference type="Pfam" id="PF00582"/>
    </source>
</evidence>
<dbReference type="AlphaFoldDB" id="A0A941IIC8"/>
<sequence length="170" mass="17954">MSANSRRVVVGVSGSPGSLQALRCAVEQARALGATLLPVIAWEPPGGDSPARPYPRYVTDEWADAAEARLLTAFDEGLGGPPTGIPTEPHIVRGRAGPVLVAFADRPGDLLVIGRGRPRLTLRAEHGPVARHCVTRATCPVITVPPAALAAYVGPLRRANPRPRWWAARG</sequence>
<dbReference type="RefSeq" id="WP_212517164.1">
    <property type="nucleotide sequence ID" value="NZ_JAGSOH010000011.1"/>
</dbReference>
<name>A0A941IIC8_9ACTN</name>
<comment type="caution">
    <text evidence="3">The sequence shown here is derived from an EMBL/GenBank/DDBJ whole genome shotgun (WGS) entry which is preliminary data.</text>
</comment>
<dbReference type="Gene3D" id="3.40.50.12370">
    <property type="match status" value="1"/>
</dbReference>
<evidence type="ECO:0000256" key="1">
    <source>
        <dbReference type="ARBA" id="ARBA00008791"/>
    </source>
</evidence>
<evidence type="ECO:0000313" key="4">
    <source>
        <dbReference type="Proteomes" id="UP000676325"/>
    </source>
</evidence>
<reference evidence="3" key="1">
    <citation type="submission" date="2021-04" db="EMBL/GenBank/DDBJ databases">
        <title>Genome based classification of Actinospica acidithermotolerans sp. nov., an actinobacterium isolated from an Indonesian hot spring.</title>
        <authorList>
            <person name="Kusuma A.B."/>
            <person name="Putra K.E."/>
            <person name="Nafisah S."/>
            <person name="Loh J."/>
            <person name="Nouioui I."/>
            <person name="Goodfellow M."/>
        </authorList>
    </citation>
    <scope>NUCLEOTIDE SEQUENCE</scope>
    <source>
        <strain evidence="3">MGRD01-02</strain>
    </source>
</reference>
<gene>
    <name evidence="3" type="ORF">KDK95_06850</name>
</gene>
<accession>A0A941IIC8</accession>
<dbReference type="CDD" id="cd00293">
    <property type="entry name" value="USP-like"/>
    <property type="match status" value="1"/>
</dbReference>
<keyword evidence="4" id="KW-1185">Reference proteome</keyword>
<dbReference type="InterPro" id="IPR006015">
    <property type="entry name" value="Universal_stress_UspA"/>
</dbReference>
<dbReference type="Pfam" id="PF00582">
    <property type="entry name" value="Usp"/>
    <property type="match status" value="1"/>
</dbReference>
<dbReference type="Proteomes" id="UP000676325">
    <property type="component" value="Unassembled WGS sequence"/>
</dbReference>
<dbReference type="EMBL" id="JAGSOH010000011">
    <property type="protein sequence ID" value="MBR7826018.1"/>
    <property type="molecule type" value="Genomic_DNA"/>
</dbReference>
<protein>
    <submittedName>
        <fullName evidence="3">Universal stress protein</fullName>
    </submittedName>
</protein>
<evidence type="ECO:0000313" key="3">
    <source>
        <dbReference type="EMBL" id="MBR7826018.1"/>
    </source>
</evidence>
<dbReference type="SUPFAM" id="SSF52402">
    <property type="entry name" value="Adenine nucleotide alpha hydrolases-like"/>
    <property type="match status" value="1"/>
</dbReference>
<feature type="domain" description="UspA" evidence="2">
    <location>
        <begin position="6"/>
        <end position="145"/>
    </location>
</feature>
<dbReference type="PRINTS" id="PR01438">
    <property type="entry name" value="UNVRSLSTRESS"/>
</dbReference>
<comment type="similarity">
    <text evidence="1">Belongs to the universal stress protein A family.</text>
</comment>
<organism evidence="3 4">
    <name type="scientific">Actinospica acidithermotolerans</name>
    <dbReference type="NCBI Taxonomy" id="2828514"/>
    <lineage>
        <taxon>Bacteria</taxon>
        <taxon>Bacillati</taxon>
        <taxon>Actinomycetota</taxon>
        <taxon>Actinomycetes</taxon>
        <taxon>Catenulisporales</taxon>
        <taxon>Actinospicaceae</taxon>
        <taxon>Actinospica</taxon>
    </lineage>
</organism>
<dbReference type="InterPro" id="IPR006016">
    <property type="entry name" value="UspA"/>
</dbReference>
<proteinExistence type="inferred from homology"/>